<reference evidence="1 2" key="1">
    <citation type="submission" date="2017-05" db="EMBL/GenBank/DDBJ databases">
        <title>High clonality and local adaptation shapes Vibrionaceae linages within an endangered oasis.</title>
        <authorList>
            <person name="Vazquez-Rosas-Landa M."/>
        </authorList>
    </citation>
    <scope>NUCLEOTIDE SEQUENCE [LARGE SCALE GENOMIC DNA]</scope>
    <source>
        <strain evidence="1 2">P46_P4S1P180</strain>
    </source>
</reference>
<evidence type="ECO:0000313" key="1">
    <source>
        <dbReference type="EMBL" id="NAW65627.1"/>
    </source>
</evidence>
<evidence type="ECO:0000313" key="2">
    <source>
        <dbReference type="Proteomes" id="UP000465712"/>
    </source>
</evidence>
<proteinExistence type="predicted"/>
<comment type="caution">
    <text evidence="1">The sequence shown here is derived from an EMBL/GenBank/DDBJ whole genome shotgun (WGS) entry which is preliminary data.</text>
</comment>
<organism evidence="1 2">
    <name type="scientific">Photobacterium halotolerans</name>
    <dbReference type="NCBI Taxonomy" id="265726"/>
    <lineage>
        <taxon>Bacteria</taxon>
        <taxon>Pseudomonadati</taxon>
        <taxon>Pseudomonadota</taxon>
        <taxon>Gammaproteobacteria</taxon>
        <taxon>Vibrionales</taxon>
        <taxon>Vibrionaceae</taxon>
        <taxon>Photobacterium</taxon>
    </lineage>
</organism>
<protein>
    <submittedName>
        <fullName evidence="1">Uncharacterized protein</fullName>
    </submittedName>
</protein>
<accession>A0A7X5AT95</accession>
<dbReference type="AlphaFoldDB" id="A0A7X5AT95"/>
<dbReference type="RefSeq" id="WP_027253662.1">
    <property type="nucleotide sequence ID" value="NZ_WXWV01000031.1"/>
</dbReference>
<sequence length="66" mass="7232">MKIINVIHMDSSELWFLGVIQSPGCNNLCLQSMAGGCSKKRRRAGGNKGWIDITQADLLECAHDAE</sequence>
<gene>
    <name evidence="1" type="ORF">CAG72_10395</name>
</gene>
<dbReference type="EMBL" id="WXWW01000159">
    <property type="protein sequence ID" value="NAW65627.1"/>
    <property type="molecule type" value="Genomic_DNA"/>
</dbReference>
<name>A0A7X5AT95_9GAMM</name>
<dbReference type="Proteomes" id="UP000465712">
    <property type="component" value="Unassembled WGS sequence"/>
</dbReference>